<dbReference type="GO" id="GO:0003700">
    <property type="term" value="F:DNA-binding transcription factor activity"/>
    <property type="evidence" value="ECO:0007669"/>
    <property type="project" value="TreeGrafter"/>
</dbReference>
<feature type="DNA-binding region" description="H-T-H motif" evidence="2">
    <location>
        <begin position="47"/>
        <end position="66"/>
    </location>
</feature>
<evidence type="ECO:0000313" key="6">
    <source>
        <dbReference type="Proteomes" id="UP000220836"/>
    </source>
</evidence>
<evidence type="ECO:0000313" key="5">
    <source>
        <dbReference type="EMBL" id="SMX34274.1"/>
    </source>
</evidence>
<dbReference type="PANTHER" id="PTHR30055:SF184">
    <property type="entry name" value="HTH-TYPE TRANSCRIPTIONAL REGULATOR ETHR"/>
    <property type="match status" value="1"/>
</dbReference>
<protein>
    <submittedName>
        <fullName evidence="5">HTH-type transcriptional regulator EthR</fullName>
    </submittedName>
</protein>
<dbReference type="InterPro" id="IPR049397">
    <property type="entry name" value="EthR_C"/>
</dbReference>
<dbReference type="AlphaFoldDB" id="A0A238JVT4"/>
<dbReference type="Gene3D" id="1.10.357.10">
    <property type="entry name" value="Tetracycline Repressor, domain 2"/>
    <property type="match status" value="1"/>
</dbReference>
<dbReference type="GO" id="GO:0000976">
    <property type="term" value="F:transcription cis-regulatory region binding"/>
    <property type="evidence" value="ECO:0007669"/>
    <property type="project" value="TreeGrafter"/>
</dbReference>
<reference evidence="5 6" key="1">
    <citation type="submission" date="2017-05" db="EMBL/GenBank/DDBJ databases">
        <authorList>
            <person name="Song R."/>
            <person name="Chenine A.L."/>
            <person name="Ruprecht R.M."/>
        </authorList>
    </citation>
    <scope>NUCLEOTIDE SEQUENCE [LARGE SCALE GENOMIC DNA]</scope>
    <source>
        <strain evidence="5 6">CECT 8663</strain>
    </source>
</reference>
<keyword evidence="6" id="KW-1185">Reference proteome</keyword>
<dbReference type="Gene3D" id="1.10.10.60">
    <property type="entry name" value="Homeodomain-like"/>
    <property type="match status" value="1"/>
</dbReference>
<evidence type="ECO:0000259" key="4">
    <source>
        <dbReference type="PROSITE" id="PS50977"/>
    </source>
</evidence>
<dbReference type="OrthoDB" id="5242520at2"/>
<evidence type="ECO:0000256" key="2">
    <source>
        <dbReference type="PROSITE-ProRule" id="PRU00335"/>
    </source>
</evidence>
<feature type="domain" description="HTH tetR-type" evidence="4">
    <location>
        <begin position="24"/>
        <end position="84"/>
    </location>
</feature>
<evidence type="ECO:0000256" key="1">
    <source>
        <dbReference type="ARBA" id="ARBA00023125"/>
    </source>
</evidence>
<dbReference type="InterPro" id="IPR009057">
    <property type="entry name" value="Homeodomain-like_sf"/>
</dbReference>
<dbReference type="PANTHER" id="PTHR30055">
    <property type="entry name" value="HTH-TYPE TRANSCRIPTIONAL REGULATOR RUTR"/>
    <property type="match status" value="1"/>
</dbReference>
<feature type="region of interest" description="Disordered" evidence="3">
    <location>
        <begin position="1"/>
        <end position="21"/>
    </location>
</feature>
<dbReference type="PROSITE" id="PS50977">
    <property type="entry name" value="HTH_TETR_2"/>
    <property type="match status" value="1"/>
</dbReference>
<dbReference type="Proteomes" id="UP000220836">
    <property type="component" value="Unassembled WGS sequence"/>
</dbReference>
<sequence>MSEITKHASPSGRPSRRMEPGKAALTRSAILDAGSQFLESRPFRELTVGGLMAATKYSRATFYLYFNDLHGLLETLLDEVKGGIVEGAQAWLSNEGDAVSGLQNSLRSLVDVGYEHGTILKAVSDAAPSDARLEHVWETFLSSFDEVVSARISRDQAEGFTPEFDPLLVARALNRMDAGFLIRAFGSHPKAEKESVFSAISHIWLATLNPFDTQTLDGFKSNGSAENS</sequence>
<dbReference type="SUPFAM" id="SSF48498">
    <property type="entry name" value="Tetracyclin repressor-like, C-terminal domain"/>
    <property type="match status" value="1"/>
</dbReference>
<proteinExistence type="predicted"/>
<dbReference type="Pfam" id="PF21313">
    <property type="entry name" value="EthR_C"/>
    <property type="match status" value="1"/>
</dbReference>
<gene>
    <name evidence="5" type="primary">ethR_1</name>
    <name evidence="5" type="ORF">PEV8663_00446</name>
</gene>
<evidence type="ECO:0000256" key="3">
    <source>
        <dbReference type="SAM" id="MobiDB-lite"/>
    </source>
</evidence>
<dbReference type="SUPFAM" id="SSF46689">
    <property type="entry name" value="Homeodomain-like"/>
    <property type="match status" value="1"/>
</dbReference>
<name>A0A238JVT4_9RHOB</name>
<organism evidence="5 6">
    <name type="scientific">Pelagimonas varians</name>
    <dbReference type="NCBI Taxonomy" id="696760"/>
    <lineage>
        <taxon>Bacteria</taxon>
        <taxon>Pseudomonadati</taxon>
        <taxon>Pseudomonadota</taxon>
        <taxon>Alphaproteobacteria</taxon>
        <taxon>Rhodobacterales</taxon>
        <taxon>Roseobacteraceae</taxon>
        <taxon>Pelagimonas</taxon>
    </lineage>
</organism>
<dbReference type="InterPro" id="IPR050109">
    <property type="entry name" value="HTH-type_TetR-like_transc_reg"/>
</dbReference>
<dbReference type="EMBL" id="FXYH01000001">
    <property type="protein sequence ID" value="SMX34274.1"/>
    <property type="molecule type" value="Genomic_DNA"/>
</dbReference>
<accession>A0A238JVT4</accession>
<dbReference type="InterPro" id="IPR001647">
    <property type="entry name" value="HTH_TetR"/>
</dbReference>
<dbReference type="InterPro" id="IPR036271">
    <property type="entry name" value="Tet_transcr_reg_TetR-rel_C_sf"/>
</dbReference>
<keyword evidence="1 2" id="KW-0238">DNA-binding</keyword>